<protein>
    <recommendedName>
        <fullName evidence="1">Protein transport protein SEC23</fullName>
    </recommendedName>
</protein>
<dbReference type="InterPro" id="IPR012340">
    <property type="entry name" value="NA-bd_OB-fold"/>
</dbReference>
<dbReference type="Gene3D" id="2.40.50.140">
    <property type="entry name" value="Nucleic acid-binding proteins"/>
    <property type="match status" value="1"/>
</dbReference>
<sequence length="338" mass="36686">PLSPKCLPYAPLKCRTCVSVLNAFARVDFAAKIWICPFCFQRNPFPPHYHMISETNLPGELCPLYTTVEYALPSTVGQDASSCVRVCSRYVYDRGGVGAHVHELGFSEMSKVFVFKGNKEVSKDQVLDQLGLSSRRAPTSGFPKGAQNGFQSAAGVNSSSSATLNYDGMKKIDSKTLSELNFHDLSSPPKTVEFLCTRDVGSIETANGWCCVSCSKFSSCTCAPCHDENAVGVARYRVEMLVTDVSDTAMFVAFDGEMKKLTSGPALKPEQVDQWSCCSSFSVHGNIADTVMRNNGIVVGHRGEVPQLSDLPVVTDPTSEESQADEDGRWACIVKLAS</sequence>
<evidence type="ECO:0000256" key="1">
    <source>
        <dbReference type="RuleBase" id="RU365030"/>
    </source>
</evidence>
<evidence type="ECO:0000313" key="3">
    <source>
        <dbReference type="EMBL" id="KAH0936006.1"/>
    </source>
</evidence>
<comment type="function">
    <text evidence="1">Component of the coat protein complex II (COPII) which promotes the formation of transport vesicles from the endoplasmic reticulum (ER). The coat has two main functions, the physical deformation of the endoplasmic reticulum membrane into vesicles and the selection of cargo molecules.</text>
</comment>
<comment type="subcellular location">
    <subcellularLocation>
        <location evidence="1">Cytoplasmic vesicle</location>
        <location evidence="1">COPII-coated vesicle membrane</location>
        <topology evidence="1">Peripheral membrane protein</topology>
        <orientation evidence="1">Cytoplasmic side</orientation>
    </subcellularLocation>
    <subcellularLocation>
        <location evidence="1">Endoplasmic reticulum membrane</location>
        <topology evidence="1">Peripheral membrane protein</topology>
        <orientation evidence="1">Cytoplasmic side</orientation>
    </subcellularLocation>
</comment>
<keyword evidence="1" id="KW-0813">Transport</keyword>
<keyword evidence="1" id="KW-0472">Membrane</keyword>
<dbReference type="PANTHER" id="PTHR11141">
    <property type="entry name" value="PROTEIN TRANSPORT PROTEIN SEC23"/>
    <property type="match status" value="1"/>
</dbReference>
<dbReference type="Gene3D" id="2.30.30.380">
    <property type="entry name" value="Zn-finger domain of Sec23/24"/>
    <property type="match status" value="1"/>
</dbReference>
<dbReference type="EMBL" id="JAGKQM010000003">
    <property type="protein sequence ID" value="KAH0936006.1"/>
    <property type="molecule type" value="Genomic_DNA"/>
</dbReference>
<feature type="domain" description="Zinc finger Sec23/Sec24-type" evidence="2">
    <location>
        <begin position="11"/>
        <end position="49"/>
    </location>
</feature>
<dbReference type="InterPro" id="IPR037364">
    <property type="entry name" value="Sec23"/>
</dbReference>
<keyword evidence="1" id="KW-0963">Cytoplasm</keyword>
<proteinExistence type="inferred from homology"/>
<dbReference type="PANTHER" id="PTHR11141:SF0">
    <property type="entry name" value="PROTEIN TRANSPORT PROTEIN SEC23"/>
    <property type="match status" value="1"/>
</dbReference>
<dbReference type="InterPro" id="IPR006895">
    <property type="entry name" value="Znf_Sec23_Sec24"/>
</dbReference>
<dbReference type="SUPFAM" id="SSF82919">
    <property type="entry name" value="Zn-finger domain of Sec23/24"/>
    <property type="match status" value="1"/>
</dbReference>
<name>A0ABQ8E5S6_BRANA</name>
<keyword evidence="1" id="KW-0653">Protein transport</keyword>
<reference evidence="3 4" key="1">
    <citation type="submission" date="2021-05" db="EMBL/GenBank/DDBJ databases">
        <title>Genome Assembly of Synthetic Allotetraploid Brassica napus Reveals Homoeologous Exchanges between Subgenomes.</title>
        <authorList>
            <person name="Davis J.T."/>
        </authorList>
    </citation>
    <scope>NUCLEOTIDE SEQUENCE [LARGE SCALE GENOMIC DNA]</scope>
    <source>
        <strain evidence="4">cv. Da-Ae</strain>
        <tissue evidence="3">Seedling</tissue>
    </source>
</reference>
<organism evidence="3 4">
    <name type="scientific">Brassica napus</name>
    <name type="common">Rape</name>
    <dbReference type="NCBI Taxonomy" id="3708"/>
    <lineage>
        <taxon>Eukaryota</taxon>
        <taxon>Viridiplantae</taxon>
        <taxon>Streptophyta</taxon>
        <taxon>Embryophyta</taxon>
        <taxon>Tracheophyta</taxon>
        <taxon>Spermatophyta</taxon>
        <taxon>Magnoliopsida</taxon>
        <taxon>eudicotyledons</taxon>
        <taxon>Gunneridae</taxon>
        <taxon>Pentapetalae</taxon>
        <taxon>rosids</taxon>
        <taxon>malvids</taxon>
        <taxon>Brassicales</taxon>
        <taxon>Brassicaceae</taxon>
        <taxon>Brassiceae</taxon>
        <taxon>Brassica</taxon>
    </lineage>
</organism>
<keyword evidence="1" id="KW-0931">ER-Golgi transport</keyword>
<dbReference type="Proteomes" id="UP000824890">
    <property type="component" value="Unassembled WGS sequence"/>
</dbReference>
<keyword evidence="1" id="KW-0862">Zinc</keyword>
<dbReference type="Pfam" id="PF04810">
    <property type="entry name" value="zf-Sec23_Sec24"/>
    <property type="match status" value="1"/>
</dbReference>
<evidence type="ECO:0000259" key="2">
    <source>
        <dbReference type="Pfam" id="PF04810"/>
    </source>
</evidence>
<feature type="non-terminal residue" evidence="3">
    <location>
        <position position="1"/>
    </location>
</feature>
<keyword evidence="4" id="KW-1185">Reference proteome</keyword>
<keyword evidence="1" id="KW-0479">Metal-binding</keyword>
<comment type="caution">
    <text evidence="3">The sequence shown here is derived from an EMBL/GenBank/DDBJ whole genome shotgun (WGS) entry which is preliminary data.</text>
</comment>
<gene>
    <name evidence="3" type="ORF">HID58_013123</name>
</gene>
<accession>A0ABQ8E5S6</accession>
<keyword evidence="1" id="KW-0256">Endoplasmic reticulum</keyword>
<evidence type="ECO:0000313" key="4">
    <source>
        <dbReference type="Proteomes" id="UP000824890"/>
    </source>
</evidence>
<dbReference type="InterPro" id="IPR036174">
    <property type="entry name" value="Znf_Sec23_Sec24_sf"/>
</dbReference>
<comment type="similarity">
    <text evidence="1">Belongs to the SEC23/SEC24 family. SEC23 subfamily.</text>
</comment>
<keyword evidence="1" id="KW-0968">Cytoplasmic vesicle</keyword>